<dbReference type="Proteomes" id="UP000037931">
    <property type="component" value="Unassembled WGS sequence"/>
</dbReference>
<reference evidence="3 4" key="1">
    <citation type="journal article" date="2015" name="PLoS ONE">
        <title>Rice-Infecting Pseudomonas Genomes Are Highly Accessorized and Harbor Multiple Putative Virulence Mechanisms to Cause Sheath Brown Rot.</title>
        <authorList>
            <person name="Quibod I.L."/>
            <person name="Grande G."/>
            <person name="Oreiro E.G."/>
            <person name="Borja F.N."/>
            <person name="Dossa G.S."/>
            <person name="Mauleon R."/>
            <person name="Cruz C.V."/>
            <person name="Oliva R."/>
        </authorList>
    </citation>
    <scope>NUCLEOTIDE SEQUENCE [LARGE SCALE GENOMIC DNA]</scope>
    <source>
        <strain evidence="3 4">IRRI 6609</strain>
    </source>
</reference>
<comment type="caution">
    <text evidence="3">The sequence shown here is derived from an EMBL/GenBank/DDBJ whole genome shotgun (WGS) entry which is preliminary data.</text>
</comment>
<evidence type="ECO:0000313" key="3">
    <source>
        <dbReference type="EMBL" id="KPA90695.1"/>
    </source>
</evidence>
<protein>
    <submittedName>
        <fullName evidence="3">RHS repeat-associated core domain</fullName>
    </submittedName>
</protein>
<dbReference type="PATRIC" id="fig|50340.43.peg.6149"/>
<feature type="compositionally biased region" description="Low complexity" evidence="1">
    <location>
        <begin position="348"/>
        <end position="361"/>
    </location>
</feature>
<dbReference type="NCBIfam" id="TIGR03696">
    <property type="entry name" value="Rhs_assc_core"/>
    <property type="match status" value="1"/>
</dbReference>
<evidence type="ECO:0000256" key="1">
    <source>
        <dbReference type="SAM" id="MobiDB-lite"/>
    </source>
</evidence>
<keyword evidence="2" id="KW-1133">Transmembrane helix</keyword>
<dbReference type="STRING" id="50340.PF66_02757"/>
<keyword evidence="4" id="KW-1185">Reference proteome</keyword>
<keyword evidence="2" id="KW-0812">Transmembrane</keyword>
<sequence length="382" mass="39957">MPPGRNLIVLLVLIAAAQVNTVSRDIKASGIRAMSTSLILLSQYAYDPLDRLTACSPANLEPHRRFYCKKRLATEIQGAIAHSIFQADDWRLAQQRRQGAGRETNLLAMDSQGSVLQALDGAQRQAMTYSPYGGQTPTSGLSSVLGFNGERPDPVTGHYLLGNGYRAFNPVLMRFNSPDSLSPFGKGGINVYAYCGLNPVGNIDPTGHFYWRLAAFAVGGVLVVGSSIGGIALGGTAGQVLGIAGPITGFAVMGSIFLNPGGARTVSSASITRRGWDIVQGGGTQPNVGWRTPTGPRPSVLEGGGSFSYHQQPSTQPRSSSIASSTSSSPMPSAPPAVSTPLTPPPSYSKATATATATATKLPPPTYDQAKQLRQGVTPSIT</sequence>
<dbReference type="InterPro" id="IPR022385">
    <property type="entry name" value="Rhs_assc_core"/>
</dbReference>
<dbReference type="Gene3D" id="2.180.10.10">
    <property type="entry name" value="RHS repeat-associated core"/>
    <property type="match status" value="1"/>
</dbReference>
<evidence type="ECO:0000256" key="2">
    <source>
        <dbReference type="SAM" id="Phobius"/>
    </source>
</evidence>
<accession>A0A0M9GGJ6</accession>
<keyword evidence="2" id="KW-0472">Membrane</keyword>
<evidence type="ECO:0000313" key="4">
    <source>
        <dbReference type="Proteomes" id="UP000037931"/>
    </source>
</evidence>
<dbReference type="AlphaFoldDB" id="A0A0M9GGJ6"/>
<dbReference type="PANTHER" id="PTHR32305">
    <property type="match status" value="1"/>
</dbReference>
<feature type="transmembrane region" description="Helical" evidence="2">
    <location>
        <begin position="240"/>
        <end position="258"/>
    </location>
</feature>
<name>A0A0M9GGJ6_9PSED</name>
<feature type="compositionally biased region" description="Low complexity" evidence="1">
    <location>
        <begin position="313"/>
        <end position="341"/>
    </location>
</feature>
<dbReference type="InterPro" id="IPR050708">
    <property type="entry name" value="T6SS_VgrG/RHS"/>
</dbReference>
<proteinExistence type="predicted"/>
<gene>
    <name evidence="3" type="ORF">PF66_02757</name>
</gene>
<feature type="transmembrane region" description="Helical" evidence="2">
    <location>
        <begin position="209"/>
        <end position="233"/>
    </location>
</feature>
<dbReference type="PANTHER" id="PTHR32305:SF15">
    <property type="entry name" value="PROTEIN RHSA-RELATED"/>
    <property type="match status" value="1"/>
</dbReference>
<dbReference type="EMBL" id="JSYZ01000009">
    <property type="protein sequence ID" value="KPA90695.1"/>
    <property type="molecule type" value="Genomic_DNA"/>
</dbReference>
<organism evidence="3 4">
    <name type="scientific">Pseudomonas asplenii</name>
    <dbReference type="NCBI Taxonomy" id="53407"/>
    <lineage>
        <taxon>Bacteria</taxon>
        <taxon>Pseudomonadati</taxon>
        <taxon>Pseudomonadota</taxon>
        <taxon>Gammaproteobacteria</taxon>
        <taxon>Pseudomonadales</taxon>
        <taxon>Pseudomonadaceae</taxon>
        <taxon>Pseudomonas</taxon>
    </lineage>
</organism>
<feature type="region of interest" description="Disordered" evidence="1">
    <location>
        <begin position="277"/>
        <end position="382"/>
    </location>
</feature>